<dbReference type="CDD" id="cd00190">
    <property type="entry name" value="Tryp_SPc"/>
    <property type="match status" value="2"/>
</dbReference>
<dbReference type="Pfam" id="PF00089">
    <property type="entry name" value="Trypsin"/>
    <property type="match status" value="2"/>
</dbReference>
<evidence type="ECO:0000256" key="11">
    <source>
        <dbReference type="ARBA" id="ARBA00024195"/>
    </source>
</evidence>
<dbReference type="InterPro" id="IPR043504">
    <property type="entry name" value="Peptidase_S1_PA_chymotrypsin"/>
</dbReference>
<keyword evidence="6" id="KW-0653">Protein transport</keyword>
<dbReference type="GO" id="GO:0006508">
    <property type="term" value="P:proteolysis"/>
    <property type="evidence" value="ECO:0007669"/>
    <property type="project" value="UniProtKB-KW"/>
</dbReference>
<accession>A0A226EXW3</accession>
<dbReference type="CDD" id="cd00877">
    <property type="entry name" value="Ran"/>
    <property type="match status" value="1"/>
</dbReference>
<keyword evidence="17" id="KW-1185">Reference proteome</keyword>
<evidence type="ECO:0000256" key="9">
    <source>
        <dbReference type="ARBA" id="ARBA00023180"/>
    </source>
</evidence>
<keyword evidence="12" id="KW-0378">Hydrolase</keyword>
<keyword evidence="12" id="KW-0720">Serine protease</keyword>
<dbReference type="PROSITE" id="PS51418">
    <property type="entry name" value="RAN"/>
    <property type="match status" value="1"/>
</dbReference>
<dbReference type="PRINTS" id="PR00627">
    <property type="entry name" value="GTPRANTC4"/>
</dbReference>
<dbReference type="InterPro" id="IPR002041">
    <property type="entry name" value="Ran_GTPase"/>
</dbReference>
<dbReference type="InterPro" id="IPR001806">
    <property type="entry name" value="Small_GTPase"/>
</dbReference>
<dbReference type="PROSITE" id="PS00135">
    <property type="entry name" value="TRYPSIN_SER"/>
    <property type="match status" value="2"/>
</dbReference>
<dbReference type="GO" id="GO:0015031">
    <property type="term" value="P:protein transport"/>
    <property type="evidence" value="ECO:0007669"/>
    <property type="project" value="UniProtKB-KW"/>
</dbReference>
<dbReference type="PANTHER" id="PTHR24256">
    <property type="entry name" value="TRYPTASE-RELATED"/>
    <property type="match status" value="1"/>
</dbReference>
<dbReference type="GO" id="GO:0005525">
    <property type="term" value="F:GTP binding"/>
    <property type="evidence" value="ECO:0007669"/>
    <property type="project" value="UniProtKB-KW"/>
</dbReference>
<evidence type="ECO:0000256" key="12">
    <source>
        <dbReference type="RuleBase" id="RU363034"/>
    </source>
</evidence>
<dbReference type="AlphaFoldDB" id="A0A226EXW3"/>
<evidence type="ECO:0000256" key="1">
    <source>
        <dbReference type="ARBA" id="ARBA00004123"/>
    </source>
</evidence>
<feature type="domain" description="Peptidase S1" evidence="15">
    <location>
        <begin position="446"/>
        <end position="732"/>
    </location>
</feature>
<keyword evidence="3" id="KW-0813">Transport</keyword>
<dbReference type="SMART" id="SM00176">
    <property type="entry name" value="RAN"/>
    <property type="match status" value="1"/>
</dbReference>
<keyword evidence="9" id="KW-0325">Glycoprotein</keyword>
<dbReference type="PROSITE" id="PS50240">
    <property type="entry name" value="TRYPSIN_DOM"/>
    <property type="match status" value="2"/>
</dbReference>
<evidence type="ECO:0000313" key="16">
    <source>
        <dbReference type="EMBL" id="OXA62485.1"/>
    </source>
</evidence>
<name>A0A226EXW3_FOLCA</name>
<dbReference type="GO" id="GO:0005634">
    <property type="term" value="C:nucleus"/>
    <property type="evidence" value="ECO:0007669"/>
    <property type="project" value="UniProtKB-SubCell"/>
</dbReference>
<dbReference type="InterPro" id="IPR051487">
    <property type="entry name" value="Ser/Thr_Proteases_Immune/Dev"/>
</dbReference>
<dbReference type="PROSITE" id="PS00134">
    <property type="entry name" value="TRYPSIN_HIS"/>
    <property type="match status" value="2"/>
</dbReference>
<dbReference type="STRING" id="158441.A0A226EXW3"/>
<dbReference type="SUPFAM" id="SSF52540">
    <property type="entry name" value="P-loop containing nucleoside triphosphate hydrolases"/>
    <property type="match status" value="1"/>
</dbReference>
<dbReference type="InterPro" id="IPR001254">
    <property type="entry name" value="Trypsin_dom"/>
</dbReference>
<feature type="region of interest" description="Disordered" evidence="13">
    <location>
        <begin position="48"/>
        <end position="74"/>
    </location>
</feature>
<dbReference type="InterPro" id="IPR009003">
    <property type="entry name" value="Peptidase_S1_PA"/>
</dbReference>
<dbReference type="InterPro" id="IPR018114">
    <property type="entry name" value="TRYPSIN_HIS"/>
</dbReference>
<dbReference type="FunFam" id="2.40.10.10:FF:000028">
    <property type="entry name" value="Serine protease easter"/>
    <property type="match status" value="2"/>
</dbReference>
<feature type="domain" description="Peptidase S1" evidence="15">
    <location>
        <begin position="110"/>
        <end position="360"/>
    </location>
</feature>
<keyword evidence="8" id="KW-1015">Disulfide bond</keyword>
<evidence type="ECO:0000256" key="5">
    <source>
        <dbReference type="ARBA" id="ARBA00022741"/>
    </source>
</evidence>
<comment type="similarity">
    <text evidence="2">Belongs to the small GTPase superfamily. Ran family.</text>
</comment>
<dbReference type="GO" id="GO:0006913">
    <property type="term" value="P:nucleocytoplasmic transport"/>
    <property type="evidence" value="ECO:0007669"/>
    <property type="project" value="InterPro"/>
</dbReference>
<keyword evidence="7" id="KW-0342">GTP-binding</keyword>
<protein>
    <submittedName>
        <fullName evidence="16">GTP-binding nuclear protein Ran</fullName>
    </submittedName>
</protein>
<dbReference type="InterPro" id="IPR033116">
    <property type="entry name" value="TRYPSIN_SER"/>
</dbReference>
<evidence type="ECO:0000256" key="8">
    <source>
        <dbReference type="ARBA" id="ARBA00023157"/>
    </source>
</evidence>
<dbReference type="GO" id="GO:0003924">
    <property type="term" value="F:GTPase activity"/>
    <property type="evidence" value="ECO:0007669"/>
    <property type="project" value="InterPro"/>
</dbReference>
<dbReference type="SUPFAM" id="SSF50494">
    <property type="entry name" value="Trypsin-like serine proteases"/>
    <property type="match status" value="2"/>
</dbReference>
<dbReference type="Gene3D" id="2.40.10.10">
    <property type="entry name" value="Trypsin-like serine proteases"/>
    <property type="match status" value="4"/>
</dbReference>
<evidence type="ECO:0000313" key="17">
    <source>
        <dbReference type="Proteomes" id="UP000198287"/>
    </source>
</evidence>
<keyword evidence="4 14" id="KW-0732">Signal</keyword>
<dbReference type="Pfam" id="PF00071">
    <property type="entry name" value="Ras"/>
    <property type="match status" value="1"/>
</dbReference>
<dbReference type="OrthoDB" id="547031at2759"/>
<comment type="subcellular location">
    <subcellularLocation>
        <location evidence="1">Nucleus</location>
    </subcellularLocation>
</comment>
<dbReference type="SMART" id="SM00174">
    <property type="entry name" value="RHO"/>
    <property type="match status" value="1"/>
</dbReference>
<evidence type="ECO:0000256" key="3">
    <source>
        <dbReference type="ARBA" id="ARBA00022448"/>
    </source>
</evidence>
<sequence length="946" mass="101935">MPGYVVLNLLVWAVCISAAQLCDPTPIDSDLLQLLQPKLGPDAKILTLSSGSKCGPTEDKSDDETPSSSPPSSISVASISAEIATHPNLHLLPDKEHCGHGNPSLLKVRIAGGREAGLGTFPWMALIGYSLIGVGGQRGPTKFLCGGSLINELYVLTAAHCVSESDIPQGNIPISVRLGEYNQSMAIDCEGNICAPPPQDVAIAEIIIHENFDKNSTKENDIALIRLEKRVELGRFVSPICLPRGEKIQNMTGMTLTVAGWGTTTAREPTPSPVLLKVDVPFQNRQRCNDVYKTSLGGDVDDGRFCVGGEVGKDSCQGDSGGPLMLGRKRSEGQDEGGSTYVSPVYQVGVVSMGPDSFPCISGSIDDSLLKILQPNFDPDAMFQNSDNNCIDDDKSTSVPNLGTRNDQTLPNQATELPTAVAAAEDSVLPNYDQCGKSASVIKVRIAGGTDAGLGTFPWMALVGFSLMGDRRPGPVQFGCGGTLINSNHILTAAHCVAGLPTGYSPVLVRLGEYNQSSPIDCVGKVCAPPPQDVPIAEVIPHEEYDRTQRKENDIALIRLERKVELGQFVSPICLPHVKAKQTLDGHVLTVAGWGRTTGDNPDNSPTLQMVTVPFQPKQKCSQYYGTYLERGVDVGRFCAGGESGKDSCKGDSGGPLMMDLKVRTSTPPPRVFQVGVVSLGPKGCEKSLFPGLYTNTAKVSALCSLLPACLRRLVIVAKCLIFSCWSSLIVVTMAEKKEENMPTFKCVLVGDGGTGKTTFVKRHLTGEFEKKYVATLGVEVHPLVFNTSRGSVLFNVWDTAGIEKYGSALKDYYINIDAAIVFFDAHKKSTLQSIPEWVQTIRRQCPGKPIIVCGNNMNSAGQKDKGVVFLQFIKYFDISPKSNYNFEKPFLWLARKLIGDANLEFVAMPALAAPEVHMDPAWQRQIENDLQEAAKVALPDDDEDL</sequence>
<feature type="chain" id="PRO_5012149610" evidence="14">
    <location>
        <begin position="19"/>
        <end position="946"/>
    </location>
</feature>
<gene>
    <name evidence="16" type="ORF">Fcan01_03784</name>
</gene>
<dbReference type="SMART" id="SM00173">
    <property type="entry name" value="RAS"/>
    <property type="match status" value="1"/>
</dbReference>
<proteinExistence type="inferred from homology"/>
<organism evidence="16 17">
    <name type="scientific">Folsomia candida</name>
    <name type="common">Springtail</name>
    <dbReference type="NCBI Taxonomy" id="158441"/>
    <lineage>
        <taxon>Eukaryota</taxon>
        <taxon>Metazoa</taxon>
        <taxon>Ecdysozoa</taxon>
        <taxon>Arthropoda</taxon>
        <taxon>Hexapoda</taxon>
        <taxon>Collembola</taxon>
        <taxon>Entomobryomorpha</taxon>
        <taxon>Isotomoidea</taxon>
        <taxon>Isotomidae</taxon>
        <taxon>Proisotominae</taxon>
        <taxon>Folsomia</taxon>
    </lineage>
</organism>
<dbReference type="SMART" id="SM00020">
    <property type="entry name" value="Tryp_SPc"/>
    <property type="match status" value="2"/>
</dbReference>
<dbReference type="NCBIfam" id="TIGR00231">
    <property type="entry name" value="small_GTP"/>
    <property type="match status" value="1"/>
</dbReference>
<evidence type="ECO:0000256" key="2">
    <source>
        <dbReference type="ARBA" id="ARBA00008028"/>
    </source>
</evidence>
<evidence type="ECO:0000256" key="13">
    <source>
        <dbReference type="SAM" id="MobiDB-lite"/>
    </source>
</evidence>
<keyword evidence="12" id="KW-0645">Protease</keyword>
<feature type="signal peptide" evidence="14">
    <location>
        <begin position="1"/>
        <end position="18"/>
    </location>
</feature>
<keyword evidence="5" id="KW-0547">Nucleotide-binding</keyword>
<comment type="caution">
    <text evidence="16">The sequence shown here is derived from an EMBL/GenBank/DDBJ whole genome shotgun (WGS) entry which is preliminary data.</text>
</comment>
<evidence type="ECO:0000259" key="15">
    <source>
        <dbReference type="PROSITE" id="PS50240"/>
    </source>
</evidence>
<dbReference type="InterPro" id="IPR005225">
    <property type="entry name" value="Small_GTP-bd"/>
</dbReference>
<evidence type="ECO:0000256" key="10">
    <source>
        <dbReference type="ARBA" id="ARBA00023242"/>
    </source>
</evidence>
<reference evidence="16 17" key="1">
    <citation type="submission" date="2015-12" db="EMBL/GenBank/DDBJ databases">
        <title>The genome of Folsomia candida.</title>
        <authorList>
            <person name="Faddeeva A."/>
            <person name="Derks M.F."/>
            <person name="Anvar Y."/>
            <person name="Smit S."/>
            <person name="Van Straalen N."/>
            <person name="Roelofs D."/>
        </authorList>
    </citation>
    <scope>NUCLEOTIDE SEQUENCE [LARGE SCALE GENOMIC DNA]</scope>
    <source>
        <strain evidence="16 17">VU population</strain>
        <tissue evidence="16">Whole body</tissue>
    </source>
</reference>
<dbReference type="PROSITE" id="PS51419">
    <property type="entry name" value="RAB"/>
    <property type="match status" value="1"/>
</dbReference>
<keyword evidence="10" id="KW-0539">Nucleus</keyword>
<evidence type="ECO:0000256" key="7">
    <source>
        <dbReference type="ARBA" id="ARBA00023134"/>
    </source>
</evidence>
<dbReference type="EMBL" id="LNIX01000001">
    <property type="protein sequence ID" value="OXA62485.1"/>
    <property type="molecule type" value="Genomic_DNA"/>
</dbReference>
<evidence type="ECO:0000256" key="6">
    <source>
        <dbReference type="ARBA" id="ARBA00022927"/>
    </source>
</evidence>
<dbReference type="SMART" id="SM00175">
    <property type="entry name" value="RAB"/>
    <property type="match status" value="1"/>
</dbReference>
<comment type="similarity">
    <text evidence="11">Belongs to the peptidase S1 family. CLIP subfamily.</text>
</comment>
<evidence type="ECO:0000256" key="4">
    <source>
        <dbReference type="ARBA" id="ARBA00022729"/>
    </source>
</evidence>
<dbReference type="InterPro" id="IPR027417">
    <property type="entry name" value="P-loop_NTPase"/>
</dbReference>
<dbReference type="Proteomes" id="UP000198287">
    <property type="component" value="Unassembled WGS sequence"/>
</dbReference>
<dbReference type="Gene3D" id="3.40.50.300">
    <property type="entry name" value="P-loop containing nucleotide triphosphate hydrolases"/>
    <property type="match status" value="1"/>
</dbReference>
<dbReference type="GO" id="GO:0004252">
    <property type="term" value="F:serine-type endopeptidase activity"/>
    <property type="evidence" value="ECO:0007669"/>
    <property type="project" value="InterPro"/>
</dbReference>
<evidence type="ECO:0000256" key="14">
    <source>
        <dbReference type="SAM" id="SignalP"/>
    </source>
</evidence>